<evidence type="ECO:0000313" key="13">
    <source>
        <dbReference type="Proteomes" id="UP000826271"/>
    </source>
</evidence>
<evidence type="ECO:0000256" key="6">
    <source>
        <dbReference type="ARBA" id="ARBA00023159"/>
    </source>
</evidence>
<feature type="compositionally biased region" description="Basic residues" evidence="10">
    <location>
        <begin position="71"/>
        <end position="85"/>
    </location>
</feature>
<protein>
    <recommendedName>
        <fullName evidence="11">AP2/ERF domain-containing protein</fullName>
    </recommendedName>
</protein>
<evidence type="ECO:0000256" key="8">
    <source>
        <dbReference type="ARBA" id="ARBA00023242"/>
    </source>
</evidence>
<dbReference type="PRINTS" id="PR00367">
    <property type="entry name" value="ETHRSPELEMNT"/>
</dbReference>
<proteinExistence type="inferred from homology"/>
<dbReference type="EMBL" id="WHWC01000006">
    <property type="protein sequence ID" value="KAG8380901.1"/>
    <property type="molecule type" value="Genomic_DNA"/>
</dbReference>
<dbReference type="SMART" id="SM00380">
    <property type="entry name" value="AP2"/>
    <property type="match status" value="1"/>
</dbReference>
<dbReference type="GO" id="GO:0005634">
    <property type="term" value="C:nucleus"/>
    <property type="evidence" value="ECO:0007669"/>
    <property type="project" value="UniProtKB-SubCell"/>
</dbReference>
<dbReference type="InterPro" id="IPR001471">
    <property type="entry name" value="AP2/ERF_dom"/>
</dbReference>
<dbReference type="PANTHER" id="PTHR31241:SF62">
    <property type="entry name" value="DEHYDRATION-RESPONSIVE ELEMENT-BINDING PROTEIN 2D"/>
    <property type="match status" value="1"/>
</dbReference>
<keyword evidence="6" id="KW-0010">Activator</keyword>
<sequence>MSTEFVQRDKKMGYVDHDSNIVPQVSQPIDYTQKRKSRSRRGGINSVAETIAKWKDYNTKLEVVDNNGNKPVRRAPAKGSKKGCMKGKGGPENARCNYRGVRQRTWGKWVAEIREPHRGSRLWLGTFATAVEAAMAYDEAAKAMYGPTARLNFPSYNLSSESVKDSSSLVQATSASDSTNSCISDDDVKPKGSASKIKCEEGEAMSEVADNRRTAVVEASTPVSVVKEEVMEEPPGDEAKKGSIVPLHNAEDGNSDMLETRNVNYQGGGAGHNWFDSLPFDEMFDVEELLGALDSAHYHSSGPQVGESGAHFPDMSLHPDAQLVGNVLPMEQGTSGFDHSLDFLEPGRQEDYNLLLSDLFLDLDSDLAV</sequence>
<comment type="subcellular location">
    <subcellularLocation>
        <location evidence="1">Nucleus</location>
    </subcellularLocation>
</comment>
<organism evidence="12 13">
    <name type="scientific">Buddleja alternifolia</name>
    <dbReference type="NCBI Taxonomy" id="168488"/>
    <lineage>
        <taxon>Eukaryota</taxon>
        <taxon>Viridiplantae</taxon>
        <taxon>Streptophyta</taxon>
        <taxon>Embryophyta</taxon>
        <taxon>Tracheophyta</taxon>
        <taxon>Spermatophyta</taxon>
        <taxon>Magnoliopsida</taxon>
        <taxon>eudicotyledons</taxon>
        <taxon>Gunneridae</taxon>
        <taxon>Pentapetalae</taxon>
        <taxon>asterids</taxon>
        <taxon>lamiids</taxon>
        <taxon>Lamiales</taxon>
        <taxon>Scrophulariaceae</taxon>
        <taxon>Buddlejeae</taxon>
        <taxon>Buddleja</taxon>
    </lineage>
</organism>
<dbReference type="InterPro" id="IPR016177">
    <property type="entry name" value="DNA-bd_dom_sf"/>
</dbReference>
<comment type="similarity">
    <text evidence="9">Belongs to the AP2/ERF transcription factor family. ERF subfamily.</text>
</comment>
<dbReference type="GO" id="GO:0003700">
    <property type="term" value="F:DNA-binding transcription factor activity"/>
    <property type="evidence" value="ECO:0007669"/>
    <property type="project" value="InterPro"/>
</dbReference>
<dbReference type="Pfam" id="PF00847">
    <property type="entry name" value="AP2"/>
    <property type="match status" value="1"/>
</dbReference>
<evidence type="ECO:0000256" key="1">
    <source>
        <dbReference type="ARBA" id="ARBA00004123"/>
    </source>
</evidence>
<dbReference type="Gene3D" id="3.30.730.10">
    <property type="entry name" value="AP2/ERF domain"/>
    <property type="match status" value="1"/>
</dbReference>
<evidence type="ECO:0000259" key="11">
    <source>
        <dbReference type="PROSITE" id="PS51032"/>
    </source>
</evidence>
<keyword evidence="5" id="KW-0238">DNA-binding</keyword>
<evidence type="ECO:0000256" key="2">
    <source>
        <dbReference type="ARBA" id="ARBA00022821"/>
    </source>
</evidence>
<dbReference type="PROSITE" id="PS51032">
    <property type="entry name" value="AP2_ERF"/>
    <property type="match status" value="1"/>
</dbReference>
<evidence type="ECO:0000256" key="3">
    <source>
        <dbReference type="ARBA" id="ARBA00023015"/>
    </source>
</evidence>
<accession>A0AAV6XDE3</accession>
<evidence type="ECO:0000256" key="5">
    <source>
        <dbReference type="ARBA" id="ARBA00023125"/>
    </source>
</evidence>
<keyword evidence="13" id="KW-1185">Reference proteome</keyword>
<reference evidence="12" key="1">
    <citation type="submission" date="2019-10" db="EMBL/GenBank/DDBJ databases">
        <authorList>
            <person name="Zhang R."/>
            <person name="Pan Y."/>
            <person name="Wang J."/>
            <person name="Ma R."/>
            <person name="Yu S."/>
        </authorList>
    </citation>
    <scope>NUCLEOTIDE SEQUENCE</scope>
    <source>
        <strain evidence="12">LA-IB0</strain>
        <tissue evidence="12">Leaf</tissue>
    </source>
</reference>
<dbReference type="GO" id="GO:0045893">
    <property type="term" value="P:positive regulation of DNA-templated transcription"/>
    <property type="evidence" value="ECO:0007669"/>
    <property type="project" value="TreeGrafter"/>
</dbReference>
<dbReference type="PANTHER" id="PTHR31241">
    <property type="entry name" value="DEHYDRATION-RESPONSIVE ELEMENT-BINDING PROTEIN 2C"/>
    <property type="match status" value="1"/>
</dbReference>
<evidence type="ECO:0000256" key="9">
    <source>
        <dbReference type="ARBA" id="ARBA00024343"/>
    </source>
</evidence>
<feature type="region of interest" description="Disordered" evidence="10">
    <location>
        <begin position="67"/>
        <end position="90"/>
    </location>
</feature>
<dbReference type="CDD" id="cd00018">
    <property type="entry name" value="AP2"/>
    <property type="match status" value="1"/>
</dbReference>
<evidence type="ECO:0000313" key="12">
    <source>
        <dbReference type="EMBL" id="KAG8380901.1"/>
    </source>
</evidence>
<name>A0AAV6XDE3_9LAMI</name>
<feature type="domain" description="AP2/ERF" evidence="11">
    <location>
        <begin position="97"/>
        <end position="154"/>
    </location>
</feature>
<dbReference type="AlphaFoldDB" id="A0AAV6XDE3"/>
<evidence type="ECO:0000256" key="10">
    <source>
        <dbReference type="SAM" id="MobiDB-lite"/>
    </source>
</evidence>
<dbReference type="GO" id="GO:0006952">
    <property type="term" value="P:defense response"/>
    <property type="evidence" value="ECO:0007669"/>
    <property type="project" value="UniProtKB-KW"/>
</dbReference>
<dbReference type="FunFam" id="3.30.730.10:FF:000001">
    <property type="entry name" value="Ethylene-responsive transcription factor 2"/>
    <property type="match status" value="1"/>
</dbReference>
<comment type="caution">
    <text evidence="12">The sequence shown here is derived from an EMBL/GenBank/DDBJ whole genome shotgun (WGS) entry which is preliminary data.</text>
</comment>
<dbReference type="InterPro" id="IPR036955">
    <property type="entry name" value="AP2/ERF_dom_sf"/>
</dbReference>
<keyword evidence="8" id="KW-0539">Nucleus</keyword>
<keyword evidence="7" id="KW-0804">Transcription</keyword>
<keyword evidence="3" id="KW-0805">Transcription regulation</keyword>
<dbReference type="Proteomes" id="UP000826271">
    <property type="component" value="Unassembled WGS sequence"/>
</dbReference>
<keyword evidence="4" id="KW-0346">Stress response</keyword>
<gene>
    <name evidence="12" type="ORF">BUALT_Bualt06G0064900</name>
</gene>
<evidence type="ECO:0000256" key="4">
    <source>
        <dbReference type="ARBA" id="ARBA00023016"/>
    </source>
</evidence>
<dbReference type="SUPFAM" id="SSF54171">
    <property type="entry name" value="DNA-binding domain"/>
    <property type="match status" value="1"/>
</dbReference>
<evidence type="ECO:0000256" key="7">
    <source>
        <dbReference type="ARBA" id="ARBA00023163"/>
    </source>
</evidence>
<dbReference type="GO" id="GO:0000976">
    <property type="term" value="F:transcription cis-regulatory region binding"/>
    <property type="evidence" value="ECO:0007669"/>
    <property type="project" value="TreeGrafter"/>
</dbReference>
<keyword evidence="2" id="KW-0611">Plant defense</keyword>